<comment type="caution">
    <text evidence="1">The sequence shown here is derived from an EMBL/GenBank/DDBJ whole genome shotgun (WGS) entry which is preliminary data.</text>
</comment>
<dbReference type="EMBL" id="JAAIWK010000037">
    <property type="protein sequence ID" value="NEY21518.1"/>
    <property type="molecule type" value="Genomic_DNA"/>
</dbReference>
<proteinExistence type="predicted"/>
<evidence type="ECO:0000313" key="2">
    <source>
        <dbReference type="Proteomes" id="UP000476934"/>
    </source>
</evidence>
<protein>
    <submittedName>
        <fullName evidence="1">Uncharacterized protein</fullName>
    </submittedName>
</protein>
<dbReference type="RefSeq" id="WP_163174449.1">
    <property type="nucleotide sequence ID" value="NZ_JAAIWK010000037.1"/>
</dbReference>
<dbReference type="Proteomes" id="UP000476934">
    <property type="component" value="Unassembled WGS sequence"/>
</dbReference>
<reference evidence="1 2" key="1">
    <citation type="submission" date="2020-02" db="EMBL/GenBank/DDBJ databases">
        <authorList>
            <person name="Feng H."/>
        </authorList>
    </citation>
    <scope>NUCLEOTIDE SEQUENCE [LARGE SCALE GENOMIC DNA]</scope>
    <source>
        <strain evidence="1 2">Gsoil 114</strain>
    </source>
</reference>
<evidence type="ECO:0000313" key="1">
    <source>
        <dbReference type="EMBL" id="NEY21518.1"/>
    </source>
</evidence>
<keyword evidence="2" id="KW-1185">Reference proteome</keyword>
<dbReference type="AlphaFoldDB" id="A0A6M0PCT0"/>
<organism evidence="1 2">
    <name type="scientific">Heyndrickxia ginsengihumi</name>
    <dbReference type="NCBI Taxonomy" id="363870"/>
    <lineage>
        <taxon>Bacteria</taxon>
        <taxon>Bacillati</taxon>
        <taxon>Bacillota</taxon>
        <taxon>Bacilli</taxon>
        <taxon>Bacillales</taxon>
        <taxon>Bacillaceae</taxon>
        <taxon>Heyndrickxia</taxon>
    </lineage>
</organism>
<name>A0A6M0PCT0_9BACI</name>
<reference evidence="1 2" key="2">
    <citation type="submission" date="2020-03" db="EMBL/GenBank/DDBJ databases">
        <title>Bacillus aquiflavi sp. nov., isolated from yellow water of strong flavor Chinese baijiu in Yibin region of China.</title>
        <authorList>
            <person name="Xie J."/>
        </authorList>
    </citation>
    <scope>NUCLEOTIDE SEQUENCE [LARGE SCALE GENOMIC DNA]</scope>
    <source>
        <strain evidence="1 2">Gsoil 114</strain>
    </source>
</reference>
<gene>
    <name evidence="1" type="ORF">G4D61_16370</name>
</gene>
<accession>A0A6M0PCT0</accession>
<sequence length="227" mass="26020">MIIKKHNEVLKDFAFTEKNVALIDVSYLKSIFQASYYGGDYRGSKLDKKSVYWINKELNTLLDLQESDRLNALINGQGSTMTLDALCSQLEFIQDTLHNIRASFIQSGITEKEEGSCYRNNFNAGDLSRIRHHILSDLVQSLVSINAIAYEETISSVDALSMIRYIAANILWIIDEAYHSLYLGELTEEEITDVLERKYACRMTEKSTPMLDFSVNSWYRSFARTHS</sequence>